<comment type="caution">
    <text evidence="2">The sequence shown here is derived from an EMBL/GenBank/DDBJ whole genome shotgun (WGS) entry which is preliminary data.</text>
</comment>
<evidence type="ECO:0000313" key="2">
    <source>
        <dbReference type="EMBL" id="OXA49874.1"/>
    </source>
</evidence>
<proteinExistence type="predicted"/>
<protein>
    <submittedName>
        <fullName evidence="2">Uncharacterized protein</fullName>
    </submittedName>
</protein>
<evidence type="ECO:0000313" key="3">
    <source>
        <dbReference type="Proteomes" id="UP000198287"/>
    </source>
</evidence>
<dbReference type="EMBL" id="LNIX01000010">
    <property type="protein sequence ID" value="OXA49874.1"/>
    <property type="molecule type" value="Genomic_DNA"/>
</dbReference>
<feature type="region of interest" description="Disordered" evidence="1">
    <location>
        <begin position="67"/>
        <end position="107"/>
    </location>
</feature>
<sequence length="107" mass="11111">MDAKVEMDQATAEKIIVVQADAAKVVAQADAEKLVDGAELVAMVDGAEGEIIAEVDAAAKAALDNKANQCNPNHGPTGKDRAAGYEGKGDEADLDNHANQLNPNQKE</sequence>
<evidence type="ECO:0000256" key="1">
    <source>
        <dbReference type="SAM" id="MobiDB-lite"/>
    </source>
</evidence>
<dbReference type="AlphaFoldDB" id="A0A226DYJ8"/>
<accession>A0A226DYJ8</accession>
<keyword evidence="3" id="KW-1185">Reference proteome</keyword>
<dbReference type="OrthoDB" id="8181851at2759"/>
<gene>
    <name evidence="2" type="ORF">Fcan01_15922</name>
</gene>
<dbReference type="Proteomes" id="UP000198287">
    <property type="component" value="Unassembled WGS sequence"/>
</dbReference>
<reference evidence="2 3" key="1">
    <citation type="submission" date="2015-12" db="EMBL/GenBank/DDBJ databases">
        <title>The genome of Folsomia candida.</title>
        <authorList>
            <person name="Faddeeva A."/>
            <person name="Derks M.F."/>
            <person name="Anvar Y."/>
            <person name="Smit S."/>
            <person name="Van Straalen N."/>
            <person name="Roelofs D."/>
        </authorList>
    </citation>
    <scope>NUCLEOTIDE SEQUENCE [LARGE SCALE GENOMIC DNA]</scope>
    <source>
        <strain evidence="2 3">VU population</strain>
        <tissue evidence="2">Whole body</tissue>
    </source>
</reference>
<organism evidence="2 3">
    <name type="scientific">Folsomia candida</name>
    <name type="common">Springtail</name>
    <dbReference type="NCBI Taxonomy" id="158441"/>
    <lineage>
        <taxon>Eukaryota</taxon>
        <taxon>Metazoa</taxon>
        <taxon>Ecdysozoa</taxon>
        <taxon>Arthropoda</taxon>
        <taxon>Hexapoda</taxon>
        <taxon>Collembola</taxon>
        <taxon>Entomobryomorpha</taxon>
        <taxon>Isotomoidea</taxon>
        <taxon>Isotomidae</taxon>
        <taxon>Proisotominae</taxon>
        <taxon>Folsomia</taxon>
    </lineage>
</organism>
<name>A0A226DYJ8_FOLCA</name>
<feature type="compositionally biased region" description="Polar residues" evidence="1">
    <location>
        <begin position="97"/>
        <end position="107"/>
    </location>
</feature>
<feature type="compositionally biased region" description="Basic and acidic residues" evidence="1">
    <location>
        <begin position="77"/>
        <end position="96"/>
    </location>
</feature>